<evidence type="ECO:0000256" key="3">
    <source>
        <dbReference type="SAM" id="SignalP"/>
    </source>
</evidence>
<name>A0A1W6N1Q5_9HYPH</name>
<feature type="signal peptide" evidence="3">
    <location>
        <begin position="1"/>
        <end position="24"/>
    </location>
</feature>
<evidence type="ECO:0000313" key="5">
    <source>
        <dbReference type="Proteomes" id="UP000193978"/>
    </source>
</evidence>
<feature type="chain" id="PRO_5012845772" evidence="3">
    <location>
        <begin position="25"/>
        <end position="239"/>
    </location>
</feature>
<dbReference type="SUPFAM" id="SSF48452">
    <property type="entry name" value="TPR-like"/>
    <property type="match status" value="1"/>
</dbReference>
<evidence type="ECO:0000256" key="2">
    <source>
        <dbReference type="SAM" id="MobiDB-lite"/>
    </source>
</evidence>
<feature type="region of interest" description="Disordered" evidence="2">
    <location>
        <begin position="36"/>
        <end position="78"/>
    </location>
</feature>
<accession>A0A1W6N1Q5</accession>
<dbReference type="Gene3D" id="1.25.40.10">
    <property type="entry name" value="Tetratricopeptide repeat domain"/>
    <property type="match status" value="1"/>
</dbReference>
<dbReference type="STRING" id="655015.B1812_18175"/>
<keyword evidence="1" id="KW-0802">TPR repeat</keyword>
<dbReference type="InterPro" id="IPR019734">
    <property type="entry name" value="TPR_rpt"/>
</dbReference>
<protein>
    <submittedName>
        <fullName evidence="4">Uncharacterized protein</fullName>
    </submittedName>
</protein>
<dbReference type="AlphaFoldDB" id="A0A1W6N1Q5"/>
<dbReference type="Proteomes" id="UP000193978">
    <property type="component" value="Chromosome"/>
</dbReference>
<dbReference type="SMART" id="SM00028">
    <property type="entry name" value="TPR"/>
    <property type="match status" value="2"/>
</dbReference>
<dbReference type="InterPro" id="IPR011990">
    <property type="entry name" value="TPR-like_helical_dom_sf"/>
</dbReference>
<keyword evidence="3" id="KW-0732">Signal</keyword>
<dbReference type="KEGG" id="mbry:B1812_18175"/>
<feature type="repeat" description="TPR" evidence="1">
    <location>
        <begin position="187"/>
        <end position="220"/>
    </location>
</feature>
<evidence type="ECO:0000313" key="4">
    <source>
        <dbReference type="EMBL" id="ARN83772.1"/>
    </source>
</evidence>
<gene>
    <name evidence="4" type="ORF">B1812_18175</name>
</gene>
<dbReference type="PROSITE" id="PS50005">
    <property type="entry name" value="TPR"/>
    <property type="match status" value="1"/>
</dbReference>
<sequence>MAMRKTLPFLLGLALLAAPNIAGAADEPNGGFIEIPGFGRIPLPPPLEQEPAQGQAPRDAPKKPPRVIKPAVKSTPAQAQATVTDELAARLKAASDSSEAEAVMGLLRQAFAHAPSDTSGLIATRAATAEKAGASALALALLNDLVSIDPTWSEGFVQRARLRAAEGDVRGARADLETALSLEPRRYDALMALGSLKEEADDKKGALDAYRRALALAPKLESLRRSEQRLRVEVEGRDI</sequence>
<evidence type="ECO:0000256" key="1">
    <source>
        <dbReference type="PROSITE-ProRule" id="PRU00339"/>
    </source>
</evidence>
<reference evidence="4 5" key="1">
    <citation type="submission" date="2017-02" db="EMBL/GenBank/DDBJ databases">
        <authorList>
            <person name="Peterson S.W."/>
        </authorList>
    </citation>
    <scope>NUCLEOTIDE SEQUENCE [LARGE SCALE GENOMIC DNA]</scope>
    <source>
        <strain evidence="4 5">S285</strain>
    </source>
</reference>
<dbReference type="EMBL" id="CP019948">
    <property type="protein sequence ID" value="ARN83772.1"/>
    <property type="molecule type" value="Genomic_DNA"/>
</dbReference>
<keyword evidence="5" id="KW-1185">Reference proteome</keyword>
<proteinExistence type="predicted"/>
<organism evidence="4 5">
    <name type="scientific">Methylocystis bryophila</name>
    <dbReference type="NCBI Taxonomy" id="655015"/>
    <lineage>
        <taxon>Bacteria</taxon>
        <taxon>Pseudomonadati</taxon>
        <taxon>Pseudomonadota</taxon>
        <taxon>Alphaproteobacteria</taxon>
        <taxon>Hyphomicrobiales</taxon>
        <taxon>Methylocystaceae</taxon>
        <taxon>Methylocystis</taxon>
    </lineage>
</organism>